<reference evidence="7" key="1">
    <citation type="submission" date="2020-07" db="EMBL/GenBank/DDBJ databases">
        <title>The High-quality genome of the commercially important snow crab, Chionoecetes opilio.</title>
        <authorList>
            <person name="Jeong J.-H."/>
            <person name="Ryu S."/>
        </authorList>
    </citation>
    <scope>NUCLEOTIDE SEQUENCE</scope>
    <source>
        <strain evidence="7">MADBK_172401_WGS</strain>
        <tissue evidence="7">Digestive gland</tissue>
    </source>
</reference>
<proteinExistence type="predicted"/>
<dbReference type="Proteomes" id="UP000770661">
    <property type="component" value="Unassembled WGS sequence"/>
</dbReference>
<dbReference type="SUPFAM" id="SSF103473">
    <property type="entry name" value="MFS general substrate transporter"/>
    <property type="match status" value="1"/>
</dbReference>
<evidence type="ECO:0000256" key="3">
    <source>
        <dbReference type="ARBA" id="ARBA00022989"/>
    </source>
</evidence>
<keyword evidence="2 6" id="KW-0812">Transmembrane</keyword>
<keyword evidence="4 6" id="KW-0472">Membrane</keyword>
<evidence type="ECO:0000313" key="7">
    <source>
        <dbReference type="EMBL" id="KAG0724670.1"/>
    </source>
</evidence>
<evidence type="ECO:0000256" key="5">
    <source>
        <dbReference type="SAM" id="MobiDB-lite"/>
    </source>
</evidence>
<dbReference type="OrthoDB" id="2544694at2759"/>
<protein>
    <submittedName>
        <fullName evidence="7">Solute carrier family 22 member 11</fullName>
    </submittedName>
</protein>
<feature type="transmembrane region" description="Helical" evidence="6">
    <location>
        <begin position="53"/>
        <end position="72"/>
    </location>
</feature>
<keyword evidence="3 6" id="KW-1133">Transmembrane helix</keyword>
<evidence type="ECO:0000256" key="6">
    <source>
        <dbReference type="SAM" id="Phobius"/>
    </source>
</evidence>
<name>A0A8J4YQG5_CHIOP</name>
<organism evidence="7 8">
    <name type="scientific">Chionoecetes opilio</name>
    <name type="common">Atlantic snow crab</name>
    <name type="synonym">Cancer opilio</name>
    <dbReference type="NCBI Taxonomy" id="41210"/>
    <lineage>
        <taxon>Eukaryota</taxon>
        <taxon>Metazoa</taxon>
        <taxon>Ecdysozoa</taxon>
        <taxon>Arthropoda</taxon>
        <taxon>Crustacea</taxon>
        <taxon>Multicrustacea</taxon>
        <taxon>Malacostraca</taxon>
        <taxon>Eumalacostraca</taxon>
        <taxon>Eucarida</taxon>
        <taxon>Decapoda</taxon>
        <taxon>Pleocyemata</taxon>
        <taxon>Brachyura</taxon>
        <taxon>Eubrachyura</taxon>
        <taxon>Majoidea</taxon>
        <taxon>Majidae</taxon>
        <taxon>Chionoecetes</taxon>
    </lineage>
</organism>
<keyword evidence="8" id="KW-1185">Reference proteome</keyword>
<evidence type="ECO:0000256" key="2">
    <source>
        <dbReference type="ARBA" id="ARBA00022692"/>
    </source>
</evidence>
<comment type="caution">
    <text evidence="7">The sequence shown here is derived from an EMBL/GenBank/DDBJ whole genome shotgun (WGS) entry which is preliminary data.</text>
</comment>
<evidence type="ECO:0000256" key="1">
    <source>
        <dbReference type="ARBA" id="ARBA00004141"/>
    </source>
</evidence>
<evidence type="ECO:0000256" key="4">
    <source>
        <dbReference type="ARBA" id="ARBA00023136"/>
    </source>
</evidence>
<accession>A0A8J4YQG5</accession>
<comment type="subcellular location">
    <subcellularLocation>
        <location evidence="1">Membrane</location>
        <topology evidence="1">Multi-pass membrane protein</topology>
    </subcellularLocation>
</comment>
<sequence length="188" mass="20402">MIDAGQYLGLFVFIMETCATKYRAAAGTLFGIPRSLGYMAVPGLAYLVRTWRLLQVAYAIPSLLGIFLFVWLPESLGGIIVKGSPEALEVMTQLAKVNVKDIAAGPPSLGRYDGHWTKRMKPCGDLSAVRAVSHVAVRGPLTLLLPETQHLDLSEPPLLNHQSNGGRGEEKCLNKKNSVSQKETTKGL</sequence>
<evidence type="ECO:0000313" key="8">
    <source>
        <dbReference type="Proteomes" id="UP000770661"/>
    </source>
</evidence>
<dbReference type="InterPro" id="IPR036259">
    <property type="entry name" value="MFS_trans_sf"/>
</dbReference>
<gene>
    <name evidence="7" type="primary">SLC22A11</name>
    <name evidence="7" type="ORF">GWK47_040106</name>
</gene>
<dbReference type="PANTHER" id="PTHR24064">
    <property type="entry name" value="SOLUTE CARRIER FAMILY 22 MEMBER"/>
    <property type="match status" value="1"/>
</dbReference>
<dbReference type="AlphaFoldDB" id="A0A8J4YQG5"/>
<dbReference type="GO" id="GO:0016020">
    <property type="term" value="C:membrane"/>
    <property type="evidence" value="ECO:0007669"/>
    <property type="project" value="UniProtKB-SubCell"/>
</dbReference>
<dbReference type="EMBL" id="JACEEZ010006566">
    <property type="protein sequence ID" value="KAG0724670.1"/>
    <property type="molecule type" value="Genomic_DNA"/>
</dbReference>
<feature type="region of interest" description="Disordered" evidence="5">
    <location>
        <begin position="154"/>
        <end position="188"/>
    </location>
</feature>
<dbReference type="Gene3D" id="1.20.1250.20">
    <property type="entry name" value="MFS general substrate transporter like domains"/>
    <property type="match status" value="1"/>
</dbReference>